<keyword evidence="5 11" id="KW-0812">Transmembrane</keyword>
<organism evidence="12">
    <name type="scientific">Candidatus Methanophaga sp. ANME-1 ERB7</name>
    <dbReference type="NCBI Taxonomy" id="2759913"/>
    <lineage>
        <taxon>Archaea</taxon>
        <taxon>Methanobacteriati</taxon>
        <taxon>Methanobacteriota</taxon>
        <taxon>Stenosarchaea group</taxon>
        <taxon>Methanomicrobia</taxon>
        <taxon>Candidatus Methanophagales</taxon>
        <taxon>Candidatus Methanophagaceae</taxon>
        <taxon>Candidatus Methanophaga</taxon>
    </lineage>
</organism>
<evidence type="ECO:0000256" key="1">
    <source>
        <dbReference type="ARBA" id="ARBA00004651"/>
    </source>
</evidence>
<comment type="function">
    <text evidence="8">Required for corrinoid utilization. Probably part of the ABC transporter complex BtuCDF involved in cobalamin (vitamin B12) import. Probably involved in the translocation of the substrate across the membrane.</text>
</comment>
<feature type="transmembrane region" description="Helical" evidence="11">
    <location>
        <begin position="302"/>
        <end position="325"/>
    </location>
</feature>
<feature type="transmembrane region" description="Helical" evidence="11">
    <location>
        <begin position="83"/>
        <end position="104"/>
    </location>
</feature>
<evidence type="ECO:0000256" key="3">
    <source>
        <dbReference type="ARBA" id="ARBA00022448"/>
    </source>
</evidence>
<comment type="similarity">
    <text evidence="2">Belongs to the binding-protein-dependent transport system permease family. FecCD subfamily.</text>
</comment>
<dbReference type="AlphaFoldDB" id="A0A7G9Z9Z6"/>
<comment type="subcellular location">
    <subcellularLocation>
        <location evidence="1">Cell membrane</location>
        <topology evidence="1">Multi-pass membrane protein</topology>
    </subcellularLocation>
</comment>
<feature type="transmembrane region" description="Helical" evidence="11">
    <location>
        <begin position="145"/>
        <end position="163"/>
    </location>
</feature>
<feature type="transmembrane region" description="Helical" evidence="11">
    <location>
        <begin position="175"/>
        <end position="196"/>
    </location>
</feature>
<reference evidence="12" key="1">
    <citation type="submission" date="2020-06" db="EMBL/GenBank/DDBJ databases">
        <title>Unique genomic features of the anaerobic methanotrophic archaea.</title>
        <authorList>
            <person name="Chadwick G.L."/>
            <person name="Skennerton C.T."/>
            <person name="Laso-Perez R."/>
            <person name="Leu A.O."/>
            <person name="Speth D.R."/>
            <person name="Yu H."/>
            <person name="Morgan-Lang C."/>
            <person name="Hatzenpichler R."/>
            <person name="Goudeau D."/>
            <person name="Malmstrom R."/>
            <person name="Brazelton W.J."/>
            <person name="Woyke T."/>
            <person name="Hallam S.J."/>
            <person name="Tyson G.W."/>
            <person name="Wegener G."/>
            <person name="Boetius A."/>
            <person name="Orphan V."/>
        </authorList>
    </citation>
    <scope>NUCLEOTIDE SEQUENCE</scope>
</reference>
<evidence type="ECO:0000313" key="12">
    <source>
        <dbReference type="EMBL" id="QNO57080.1"/>
    </source>
</evidence>
<gene>
    <name evidence="12" type="primary">btuC</name>
    <name evidence="12" type="ORF">LPILPELN_00012</name>
</gene>
<feature type="transmembrane region" description="Helical" evidence="11">
    <location>
        <begin position="263"/>
        <end position="290"/>
    </location>
</feature>
<protein>
    <recommendedName>
        <fullName evidence="10">Cobalamin import system permease protein BtuC</fullName>
    </recommendedName>
</protein>
<dbReference type="InterPro" id="IPR037294">
    <property type="entry name" value="ABC_BtuC-like"/>
</dbReference>
<keyword evidence="3" id="KW-0813">Transport</keyword>
<name>A0A7G9Z9Z6_9EURY</name>
<dbReference type="GO" id="GO:0005886">
    <property type="term" value="C:plasma membrane"/>
    <property type="evidence" value="ECO:0007669"/>
    <property type="project" value="UniProtKB-SubCell"/>
</dbReference>
<dbReference type="EMBL" id="MT631678">
    <property type="protein sequence ID" value="QNO57080.1"/>
    <property type="molecule type" value="Genomic_DNA"/>
</dbReference>
<dbReference type="FunFam" id="1.10.3470.10:FF:000001">
    <property type="entry name" value="Vitamin B12 ABC transporter permease BtuC"/>
    <property type="match status" value="1"/>
</dbReference>
<evidence type="ECO:0000256" key="7">
    <source>
        <dbReference type="ARBA" id="ARBA00023136"/>
    </source>
</evidence>
<dbReference type="GO" id="GO:0022857">
    <property type="term" value="F:transmembrane transporter activity"/>
    <property type="evidence" value="ECO:0007669"/>
    <property type="project" value="InterPro"/>
</dbReference>
<feature type="transmembrane region" description="Helical" evidence="11">
    <location>
        <begin position="331"/>
        <end position="352"/>
    </location>
</feature>
<dbReference type="Gene3D" id="1.10.3470.10">
    <property type="entry name" value="ABC transporter involved in vitamin B12 uptake, BtuC"/>
    <property type="match status" value="1"/>
</dbReference>
<accession>A0A7G9Z9Z6</accession>
<feature type="transmembrane region" description="Helical" evidence="11">
    <location>
        <begin position="30"/>
        <end position="63"/>
    </location>
</feature>
<evidence type="ECO:0000256" key="8">
    <source>
        <dbReference type="ARBA" id="ARBA00053891"/>
    </source>
</evidence>
<evidence type="ECO:0000256" key="9">
    <source>
        <dbReference type="ARBA" id="ARBA00064420"/>
    </source>
</evidence>
<sequence length="359" mass="38845">MTSSTETIPGTDKRAKIKAQYKKFIGRKIIFILFCLILIFAIAGVAATLGSFPITVAEVYTIIWQGLFQNPETTKEVVVWNLRLPRILMAILAGAGLAIAGTMMQGILRNPLASPFTLGISASAGFGAVIAIILGAGFISGKYLVVVNAFVFSLIPTFVILGLSRYKRATPETMILAGIAMMYIFVALTQLINYFAEAEALKEAYFWMVGSLGRASWDDLLPVTIVLVVCTIPLMWKSWDVNVMGAGDERAKSLGVNVTRTRIVIMIISSLLTAGIVCFTGTIGFVGLVAPHICRMIIGGDVRFLIPASGLFGAAFLLACDLIARTIIAPIILPVGIVTALIGGPFLFFLLLRRRKEFW</sequence>
<dbReference type="PANTHER" id="PTHR30472:SF25">
    <property type="entry name" value="ABC TRANSPORTER PERMEASE PROTEIN MJ0876-RELATED"/>
    <property type="match status" value="1"/>
</dbReference>
<proteinExistence type="inferred from homology"/>
<evidence type="ECO:0000256" key="6">
    <source>
        <dbReference type="ARBA" id="ARBA00022989"/>
    </source>
</evidence>
<evidence type="ECO:0000256" key="10">
    <source>
        <dbReference type="ARBA" id="ARBA00071366"/>
    </source>
</evidence>
<evidence type="ECO:0000256" key="11">
    <source>
        <dbReference type="SAM" id="Phobius"/>
    </source>
</evidence>
<dbReference type="InterPro" id="IPR000522">
    <property type="entry name" value="ABC_transptr_permease_BtuC"/>
</dbReference>
<dbReference type="Pfam" id="PF01032">
    <property type="entry name" value="FecCD"/>
    <property type="match status" value="1"/>
</dbReference>
<comment type="subunit">
    <text evidence="9">The complex is composed of two ATP-binding proteins (BtuD), two transmembrane proteins (BtuC) and a solute-binding protein (BtuF).</text>
</comment>
<keyword evidence="6 11" id="KW-1133">Transmembrane helix</keyword>
<feature type="transmembrane region" description="Helical" evidence="11">
    <location>
        <begin position="116"/>
        <end position="139"/>
    </location>
</feature>
<keyword evidence="4" id="KW-1003">Cell membrane</keyword>
<evidence type="ECO:0000256" key="5">
    <source>
        <dbReference type="ARBA" id="ARBA00022692"/>
    </source>
</evidence>
<dbReference type="CDD" id="cd06550">
    <property type="entry name" value="TM_ABC_iron-siderophores_like"/>
    <property type="match status" value="1"/>
</dbReference>
<keyword evidence="7 11" id="KW-0472">Membrane</keyword>
<dbReference type="SUPFAM" id="SSF81345">
    <property type="entry name" value="ABC transporter involved in vitamin B12 uptake, BtuC"/>
    <property type="match status" value="1"/>
</dbReference>
<dbReference type="PANTHER" id="PTHR30472">
    <property type="entry name" value="FERRIC ENTEROBACTIN TRANSPORT SYSTEM PERMEASE PROTEIN"/>
    <property type="match status" value="1"/>
</dbReference>
<evidence type="ECO:0000256" key="4">
    <source>
        <dbReference type="ARBA" id="ARBA00022475"/>
    </source>
</evidence>
<evidence type="ECO:0000256" key="2">
    <source>
        <dbReference type="ARBA" id="ARBA00007935"/>
    </source>
</evidence>
<dbReference type="GO" id="GO:0033214">
    <property type="term" value="P:siderophore-iron import into cell"/>
    <property type="evidence" value="ECO:0007669"/>
    <property type="project" value="TreeGrafter"/>
</dbReference>